<gene>
    <name evidence="3" type="ORF">E9232_006721</name>
</gene>
<feature type="transmembrane region" description="Helical" evidence="1">
    <location>
        <begin position="269"/>
        <end position="297"/>
    </location>
</feature>
<dbReference type="EMBL" id="JAVDPW010000016">
    <property type="protein sequence ID" value="MDR6294167.1"/>
    <property type="molecule type" value="Genomic_DNA"/>
</dbReference>
<comment type="caution">
    <text evidence="3">The sequence shown here is derived from an EMBL/GenBank/DDBJ whole genome shotgun (WGS) entry which is preliminary data.</text>
</comment>
<evidence type="ECO:0000256" key="1">
    <source>
        <dbReference type="SAM" id="Phobius"/>
    </source>
</evidence>
<name>A0ABU1JZW5_9PROT</name>
<accession>A0ABU1JZW5</accession>
<feature type="signal peptide" evidence="2">
    <location>
        <begin position="1"/>
        <end position="24"/>
    </location>
</feature>
<sequence length="311" mass="33053">MGFAVSPRVAAAVVVLAWAGAAAAQTPTSNTTPADPAAAIKAEQEAAWVAADKAAQHGPKDIPLIDQGTLALPAGYTFVPKQEANQIRHAWGGNADPDLIGMVWSDAAGEDWYALIDFTKEGYIREDDAKDWNADELLSSLKDGTQAGNQDRIARGFPPLAVTGWIEVPQYDAATHRLVWSAKVVETDNAADEGSANYKTYALGREGYIGLNMVTSTAAIEGEKKYARELLNSVSYTTGKRYEDFTESTDRVAEYGLAALVAGVAAKKLGLIAIAGAFVLKFAKVIIIALGAFGFGLTKLFRRKPRDGGTA</sequence>
<keyword evidence="1" id="KW-0812">Transmembrane</keyword>
<evidence type="ECO:0000256" key="2">
    <source>
        <dbReference type="SAM" id="SignalP"/>
    </source>
</evidence>
<dbReference type="RefSeq" id="WP_309801594.1">
    <property type="nucleotide sequence ID" value="NZ_JAVDPW010000016.1"/>
</dbReference>
<evidence type="ECO:0000313" key="3">
    <source>
        <dbReference type="EMBL" id="MDR6294167.1"/>
    </source>
</evidence>
<dbReference type="Pfam" id="PF09935">
    <property type="entry name" value="DUF2167"/>
    <property type="match status" value="1"/>
</dbReference>
<evidence type="ECO:0000313" key="4">
    <source>
        <dbReference type="Proteomes" id="UP001262410"/>
    </source>
</evidence>
<dbReference type="InterPro" id="IPR018682">
    <property type="entry name" value="DUF2167_membr"/>
</dbReference>
<keyword evidence="4" id="KW-1185">Reference proteome</keyword>
<keyword evidence="1" id="KW-1133">Transmembrane helix</keyword>
<feature type="chain" id="PRO_5046195564" evidence="2">
    <location>
        <begin position="25"/>
        <end position="311"/>
    </location>
</feature>
<proteinExistence type="predicted"/>
<protein>
    <submittedName>
        <fullName evidence="3">Membrane-anchored protein</fullName>
    </submittedName>
</protein>
<dbReference type="Proteomes" id="UP001262410">
    <property type="component" value="Unassembled WGS sequence"/>
</dbReference>
<keyword evidence="2" id="KW-0732">Signal</keyword>
<reference evidence="3 4" key="1">
    <citation type="submission" date="2023-07" db="EMBL/GenBank/DDBJ databases">
        <title>Sorghum-associated microbial communities from plants grown in Nebraska, USA.</title>
        <authorList>
            <person name="Schachtman D."/>
        </authorList>
    </citation>
    <scope>NUCLEOTIDE SEQUENCE [LARGE SCALE GENOMIC DNA]</scope>
    <source>
        <strain evidence="3 4">584</strain>
    </source>
</reference>
<organism evidence="3 4">
    <name type="scientific">Inquilinus ginsengisoli</name>
    <dbReference type="NCBI Taxonomy" id="363840"/>
    <lineage>
        <taxon>Bacteria</taxon>
        <taxon>Pseudomonadati</taxon>
        <taxon>Pseudomonadota</taxon>
        <taxon>Alphaproteobacteria</taxon>
        <taxon>Rhodospirillales</taxon>
        <taxon>Rhodospirillaceae</taxon>
        <taxon>Inquilinus</taxon>
    </lineage>
</organism>
<keyword evidence="1" id="KW-0472">Membrane</keyword>